<dbReference type="InterPro" id="IPR015943">
    <property type="entry name" value="WD40/YVTN_repeat-like_dom_sf"/>
</dbReference>
<sequence length="106" mass="12413">EKLESRLNEMEVMKNTKLEHLKNYIEKNEKLSVYLFMSSVIHTGYVYSIDYLAIEDRQLACSGSSDKKSCLFDINDDKYNLSSSLHLGAVYCVKFSQYYYNINKQN</sequence>
<keyword evidence="2" id="KW-1185">Reference proteome</keyword>
<accession>X6LR27</accession>
<evidence type="ECO:0000313" key="2">
    <source>
        <dbReference type="Proteomes" id="UP000023152"/>
    </source>
</evidence>
<dbReference type="EMBL" id="ASPP01030466">
    <property type="protein sequence ID" value="ETO04079.1"/>
    <property type="molecule type" value="Genomic_DNA"/>
</dbReference>
<name>X6LR27_RETFI</name>
<dbReference type="Gene3D" id="2.130.10.10">
    <property type="entry name" value="YVTN repeat-like/Quinoprotein amine dehydrogenase"/>
    <property type="match status" value="1"/>
</dbReference>
<protein>
    <submittedName>
        <fullName evidence="1">Uncharacterized protein</fullName>
    </submittedName>
</protein>
<feature type="non-terminal residue" evidence="1">
    <location>
        <position position="1"/>
    </location>
</feature>
<dbReference type="SUPFAM" id="SSF50978">
    <property type="entry name" value="WD40 repeat-like"/>
    <property type="match status" value="1"/>
</dbReference>
<reference evidence="1 2" key="1">
    <citation type="journal article" date="2013" name="Curr. Biol.">
        <title>The Genome of the Foraminiferan Reticulomyxa filosa.</title>
        <authorList>
            <person name="Glockner G."/>
            <person name="Hulsmann N."/>
            <person name="Schleicher M."/>
            <person name="Noegel A.A."/>
            <person name="Eichinger L."/>
            <person name="Gallinger C."/>
            <person name="Pawlowski J."/>
            <person name="Sierra R."/>
            <person name="Euteneuer U."/>
            <person name="Pillet L."/>
            <person name="Moustafa A."/>
            <person name="Platzer M."/>
            <person name="Groth M."/>
            <person name="Szafranski K."/>
            <person name="Schliwa M."/>
        </authorList>
    </citation>
    <scope>NUCLEOTIDE SEQUENCE [LARGE SCALE GENOMIC DNA]</scope>
</reference>
<dbReference type="InterPro" id="IPR036322">
    <property type="entry name" value="WD40_repeat_dom_sf"/>
</dbReference>
<organism evidence="1 2">
    <name type="scientific">Reticulomyxa filosa</name>
    <dbReference type="NCBI Taxonomy" id="46433"/>
    <lineage>
        <taxon>Eukaryota</taxon>
        <taxon>Sar</taxon>
        <taxon>Rhizaria</taxon>
        <taxon>Retaria</taxon>
        <taxon>Foraminifera</taxon>
        <taxon>Monothalamids</taxon>
        <taxon>Reticulomyxidae</taxon>
        <taxon>Reticulomyxa</taxon>
    </lineage>
</organism>
<evidence type="ECO:0000313" key="1">
    <source>
        <dbReference type="EMBL" id="ETO04079.1"/>
    </source>
</evidence>
<feature type="non-terminal residue" evidence="1">
    <location>
        <position position="106"/>
    </location>
</feature>
<comment type="caution">
    <text evidence="1">The sequence shown here is derived from an EMBL/GenBank/DDBJ whole genome shotgun (WGS) entry which is preliminary data.</text>
</comment>
<proteinExistence type="predicted"/>
<gene>
    <name evidence="1" type="ORF">RFI_33323</name>
</gene>
<dbReference type="AlphaFoldDB" id="X6LR27"/>
<dbReference type="Proteomes" id="UP000023152">
    <property type="component" value="Unassembled WGS sequence"/>
</dbReference>